<sequence>MMIKKMLLLMVVVAVMIVAVSGYAFAAPVGMAGQTVVDADNLSAIIGNAVVDVDDGNSIVKIMGNIHIPQERVVKGDVVAVMGNIDVDGRVDGDVVAVMGNIALNNVVNGDVVSVLGSITKGPNAQINGETIETNSPGTFNFVSQAGLSNLNIGLRGLRFDWSFKIFNAVILFALASLVLALMPNHIKTMAVELGTDPFRKLMIGLLALVLMPVLVLVTALSLIGLPLVPVIILVFIGTKFIGYVAVALFIGHRARQTASLNINIFLELLVGVLLLWLIKLVPFLGLLTSLIVTLFALGLTIDTKFGTQKPWFKRRDYKSIEPPREKEENVDDKEQKIE</sequence>
<dbReference type="Proteomes" id="UP001329915">
    <property type="component" value="Chromosome"/>
</dbReference>
<name>A0AAU0UNF3_9FIRM</name>
<accession>A0AAU0UNF3</accession>
<feature type="transmembrane region" description="Helical" evidence="1">
    <location>
        <begin position="259"/>
        <end position="279"/>
    </location>
</feature>
<dbReference type="AlphaFoldDB" id="A0AAU0UNF3"/>
<organism evidence="4 5">
    <name type="scientific">Metallumcola ferriviriculae</name>
    <dbReference type="NCBI Taxonomy" id="3039180"/>
    <lineage>
        <taxon>Bacteria</taxon>
        <taxon>Bacillati</taxon>
        <taxon>Bacillota</taxon>
        <taxon>Clostridia</taxon>
        <taxon>Neomoorellales</taxon>
        <taxon>Desulfitibacteraceae</taxon>
        <taxon>Metallumcola</taxon>
    </lineage>
</organism>
<keyword evidence="5" id="KW-1185">Reference proteome</keyword>
<dbReference type="RefSeq" id="WP_366924667.1">
    <property type="nucleotide sequence ID" value="NZ_CP121694.1"/>
</dbReference>
<feature type="chain" id="PRO_5043401051" evidence="2">
    <location>
        <begin position="27"/>
        <end position="339"/>
    </location>
</feature>
<dbReference type="EMBL" id="CP121694">
    <property type="protein sequence ID" value="WRO21840.1"/>
    <property type="molecule type" value="Genomic_DNA"/>
</dbReference>
<feature type="transmembrane region" description="Helical" evidence="1">
    <location>
        <begin position="231"/>
        <end position="252"/>
    </location>
</feature>
<keyword evidence="2" id="KW-0732">Signal</keyword>
<keyword evidence="1" id="KW-0472">Membrane</keyword>
<reference evidence="4 5" key="1">
    <citation type="submission" date="2023-04" db="EMBL/GenBank/DDBJ databases">
        <authorList>
            <person name="Hsu D."/>
        </authorList>
    </citation>
    <scope>NUCLEOTIDE SEQUENCE [LARGE SCALE GENOMIC DNA]</scope>
    <source>
        <strain evidence="4 5">MK1</strain>
    </source>
</reference>
<feature type="transmembrane region" description="Helical" evidence="1">
    <location>
        <begin position="204"/>
        <end position="225"/>
    </location>
</feature>
<dbReference type="KEGG" id="dbc:MFMK1_001661"/>
<proteinExistence type="predicted"/>
<keyword evidence="1" id="KW-1133">Transmembrane helix</keyword>
<evidence type="ECO:0000256" key="2">
    <source>
        <dbReference type="SAM" id="SignalP"/>
    </source>
</evidence>
<feature type="domain" description="DUF8173" evidence="3">
    <location>
        <begin position="168"/>
        <end position="303"/>
    </location>
</feature>
<evidence type="ECO:0000313" key="4">
    <source>
        <dbReference type="EMBL" id="WRO21840.1"/>
    </source>
</evidence>
<feature type="signal peptide" evidence="2">
    <location>
        <begin position="1"/>
        <end position="26"/>
    </location>
</feature>
<feature type="transmembrane region" description="Helical" evidence="1">
    <location>
        <begin position="162"/>
        <end position="183"/>
    </location>
</feature>
<gene>
    <name evidence="4" type="ORF">MFMK1_001661</name>
</gene>
<evidence type="ECO:0000313" key="5">
    <source>
        <dbReference type="Proteomes" id="UP001329915"/>
    </source>
</evidence>
<evidence type="ECO:0000256" key="1">
    <source>
        <dbReference type="SAM" id="Phobius"/>
    </source>
</evidence>
<dbReference type="InterPro" id="IPR058486">
    <property type="entry name" value="DUF8173"/>
</dbReference>
<keyword evidence="1" id="KW-0812">Transmembrane</keyword>
<dbReference type="Pfam" id="PF26514">
    <property type="entry name" value="DUF8173"/>
    <property type="match status" value="1"/>
</dbReference>
<protein>
    <submittedName>
        <fullName evidence="4">Polymer-forming cytoskeletal protein</fullName>
    </submittedName>
</protein>
<feature type="transmembrane region" description="Helical" evidence="1">
    <location>
        <begin position="285"/>
        <end position="306"/>
    </location>
</feature>
<evidence type="ECO:0000259" key="3">
    <source>
        <dbReference type="Pfam" id="PF26514"/>
    </source>
</evidence>